<feature type="domain" description="IrrE N-terminal-like" evidence="1">
    <location>
        <begin position="170"/>
        <end position="302"/>
    </location>
</feature>
<reference evidence="2 3" key="1">
    <citation type="journal article" date="2019" name="Int. J. Syst. Evol. Microbiol.">
        <title>The Global Catalogue of Microorganisms (GCM) 10K type strain sequencing project: providing services to taxonomists for standard genome sequencing and annotation.</title>
        <authorList>
            <consortium name="The Broad Institute Genomics Platform"/>
            <consortium name="The Broad Institute Genome Sequencing Center for Infectious Disease"/>
            <person name="Wu L."/>
            <person name="Ma J."/>
        </authorList>
    </citation>
    <scope>NUCLEOTIDE SEQUENCE [LARGE SCALE GENOMIC DNA]</scope>
    <source>
        <strain evidence="2 3">JCM 15572</strain>
    </source>
</reference>
<dbReference type="InterPro" id="IPR010359">
    <property type="entry name" value="IrrE_HExxH"/>
</dbReference>
<gene>
    <name evidence="2" type="ORF">GCM10009804_02030</name>
</gene>
<evidence type="ECO:0000259" key="1">
    <source>
        <dbReference type="Pfam" id="PF06114"/>
    </source>
</evidence>
<dbReference type="Proteomes" id="UP001501705">
    <property type="component" value="Unassembled WGS sequence"/>
</dbReference>
<dbReference type="InterPro" id="IPR052345">
    <property type="entry name" value="Rad_response_metalloprotease"/>
</dbReference>
<proteinExistence type="predicted"/>
<comment type="caution">
    <text evidence="2">The sequence shown here is derived from an EMBL/GenBank/DDBJ whole genome shotgun (WGS) entry which is preliminary data.</text>
</comment>
<dbReference type="Gene3D" id="1.10.10.2910">
    <property type="match status" value="1"/>
</dbReference>
<protein>
    <submittedName>
        <fullName evidence="2">ImmA/IrrE family metallo-endopeptidase</fullName>
    </submittedName>
</protein>
<evidence type="ECO:0000313" key="3">
    <source>
        <dbReference type="Proteomes" id="UP001501705"/>
    </source>
</evidence>
<name>A0ABN2BXW3_9ACTN</name>
<evidence type="ECO:0000313" key="2">
    <source>
        <dbReference type="EMBL" id="GAA1549218.1"/>
    </source>
</evidence>
<dbReference type="PANTHER" id="PTHR43236:SF2">
    <property type="entry name" value="BLL0069 PROTEIN"/>
    <property type="match status" value="1"/>
</dbReference>
<organism evidence="2 3">
    <name type="scientific">Kribbella hippodromi</name>
    <dbReference type="NCBI Taxonomy" id="434347"/>
    <lineage>
        <taxon>Bacteria</taxon>
        <taxon>Bacillati</taxon>
        <taxon>Actinomycetota</taxon>
        <taxon>Actinomycetes</taxon>
        <taxon>Propionibacteriales</taxon>
        <taxon>Kribbellaceae</taxon>
        <taxon>Kribbella</taxon>
    </lineage>
</organism>
<accession>A0ABN2BXW3</accession>
<dbReference type="Pfam" id="PF06114">
    <property type="entry name" value="Peptidase_M78"/>
    <property type="match status" value="1"/>
</dbReference>
<dbReference type="PANTHER" id="PTHR43236">
    <property type="entry name" value="ANTITOXIN HIGA1"/>
    <property type="match status" value="1"/>
</dbReference>
<keyword evidence="3" id="KW-1185">Reference proteome</keyword>
<dbReference type="EMBL" id="BAAAPH010000001">
    <property type="protein sequence ID" value="GAA1549218.1"/>
    <property type="molecule type" value="Genomic_DNA"/>
</dbReference>
<sequence length="390" mass="43811">MVLRLDVSPEMLQWAVERSRRGTEEIARAVPQFSAWMSGEGRPTVRQLEKFARATYTPVGYLLMERPPAEDLPIPDFRTVRDTAVAEPSPNLLDTIYICEQRQEWYAGFAARHDLDPVPFVGSARPTDPPAIVANTMRETLGFTYQARQQYRTWSDALRSLIDLVEDNGVMVMVSGIVGSNTHRVLDPKEFRGFTLIDDRAPLIFINGADTKAAQIFTMAHELAHIWAGQPGVDKPELGSLDEQVGTEDRRALERWCNRVAAEFLVPTELVPAALSGPTLTDDLDRLARQFKVSTLVVLRRLFDTGAFDWDDYQSAYVDELTRVLDLAENNGRSGGNYYNTQPLRVSRRFAKALISDTLEGQTLHRHAFQLLGVRKPATFQAFGEELGVA</sequence>